<gene>
    <name evidence="2" type="ORF">J0911_01475</name>
</gene>
<feature type="region of interest" description="Disordered" evidence="1">
    <location>
        <begin position="69"/>
        <end position="88"/>
    </location>
</feature>
<proteinExistence type="predicted"/>
<protein>
    <submittedName>
        <fullName evidence="2">Uncharacterized protein</fullName>
    </submittedName>
</protein>
<reference evidence="3" key="2">
    <citation type="submission" date="2023-07" db="EMBL/GenBank/DDBJ databases">
        <title>Myceligenerans salitolerans sp. nov., a halotolerant actinomycete isolated from a salt lake in Xinjiang, China.</title>
        <authorList>
            <person name="Guan T."/>
        </authorList>
    </citation>
    <scope>NUCLEOTIDE SEQUENCE [LARGE SCALE GENOMIC DNA]</scope>
    <source>
        <strain evidence="3">XHU 5031</strain>
    </source>
</reference>
<evidence type="ECO:0000256" key="1">
    <source>
        <dbReference type="SAM" id="MobiDB-lite"/>
    </source>
</evidence>
<dbReference type="RefSeq" id="WP_207273630.1">
    <property type="nucleotide sequence ID" value="NZ_JAFMPK010000011.1"/>
</dbReference>
<dbReference type="EMBL" id="JAFMPK010000011">
    <property type="protein sequence ID" value="MBO0607697.1"/>
    <property type="molecule type" value="Genomic_DNA"/>
</dbReference>
<comment type="caution">
    <text evidence="2">The sequence shown here is derived from an EMBL/GenBank/DDBJ whole genome shotgun (WGS) entry which is preliminary data.</text>
</comment>
<evidence type="ECO:0000313" key="3">
    <source>
        <dbReference type="Proteomes" id="UP000664617"/>
    </source>
</evidence>
<reference evidence="2 3" key="1">
    <citation type="submission" date="2021-03" db="EMBL/GenBank/DDBJ databases">
        <authorList>
            <person name="Xin L."/>
        </authorList>
    </citation>
    <scope>NUCLEOTIDE SEQUENCE [LARGE SCALE GENOMIC DNA]</scope>
    <source>
        <strain evidence="2 3">XHU 5031</strain>
    </source>
</reference>
<keyword evidence="3" id="KW-1185">Reference proteome</keyword>
<organism evidence="2 3">
    <name type="scientific">Myceligenerans salitolerans</name>
    <dbReference type="NCBI Taxonomy" id="1230528"/>
    <lineage>
        <taxon>Bacteria</taxon>
        <taxon>Bacillati</taxon>
        <taxon>Actinomycetota</taxon>
        <taxon>Actinomycetes</taxon>
        <taxon>Micrococcales</taxon>
        <taxon>Promicromonosporaceae</taxon>
        <taxon>Myceligenerans</taxon>
    </lineage>
</organism>
<dbReference type="Proteomes" id="UP000664617">
    <property type="component" value="Unassembled WGS sequence"/>
</dbReference>
<feature type="region of interest" description="Disordered" evidence="1">
    <location>
        <begin position="100"/>
        <end position="123"/>
    </location>
</feature>
<name>A0ABS3I6J4_9MICO</name>
<evidence type="ECO:0000313" key="2">
    <source>
        <dbReference type="EMBL" id="MBO0607697.1"/>
    </source>
</evidence>
<accession>A0ABS3I6J4</accession>
<sequence>MTRADTLQVAAGLLDEAAGTLGQARDCFAVVGLPGSGAEADRLAREVADLSQVTAQAADTARAAEPPRLRIVPPDAPGRIYGQGYDGSWFDERTEADRRAAFNRTDNRNTNDGKQNDDGKGQD</sequence>